<dbReference type="InterPro" id="IPR001119">
    <property type="entry name" value="SLH_dom"/>
</dbReference>
<dbReference type="RefSeq" id="WP_171645034.1">
    <property type="nucleotide sequence ID" value="NZ_WHOA01000129.1"/>
</dbReference>
<evidence type="ECO:0000256" key="1">
    <source>
        <dbReference type="SAM" id="SignalP"/>
    </source>
</evidence>
<evidence type="ECO:0000313" key="3">
    <source>
        <dbReference type="EMBL" id="NOU73618.1"/>
    </source>
</evidence>
<dbReference type="PROSITE" id="PS51272">
    <property type="entry name" value="SLH"/>
    <property type="match status" value="1"/>
</dbReference>
<dbReference type="Proteomes" id="UP000616779">
    <property type="component" value="Unassembled WGS sequence"/>
</dbReference>
<proteinExistence type="predicted"/>
<accession>A0ABX1XYF9</accession>
<sequence>MEYNTKLLFNKGISTLLIISMVFTFSTCVQATSADVYKDVKSGDWYYDDIVWATENHMTSGYDDGTFVPDAKITEAEFLKMLVSVYKGNITQKNDPHWYDAYYRFAEDHKWNVYGLLSYASNFARDNTIAPVPDKPLIRLKAAMILLNATGKEADAPDELIWALYNSKLSDGKTSRTVYGFQPNDLLTRAEAVSFIRNFKAKNSMNDLLPVTQSLEANRVLSMTRVVKTLIEMAEEHGYQFQQNSKLNRYVKEEGNILKGFRIFSKEDPSIDLQFSVSAEHHQRTIINSNLNNESSPLMREFLSRILNNQGYKLSILEAFDMMPKATPRSIDMNIPYNYSFVKFSTSSFNLSLDESDKTPYGYEGN</sequence>
<gene>
    <name evidence="3" type="ORF">GC098_19700</name>
</gene>
<dbReference type="EMBL" id="WHOA01000129">
    <property type="protein sequence ID" value="NOU73618.1"/>
    <property type="molecule type" value="Genomic_DNA"/>
</dbReference>
<evidence type="ECO:0000313" key="4">
    <source>
        <dbReference type="Proteomes" id="UP000616779"/>
    </source>
</evidence>
<feature type="chain" id="PRO_5046521990" description="SLH domain-containing protein" evidence="1">
    <location>
        <begin position="32"/>
        <end position="366"/>
    </location>
</feature>
<feature type="domain" description="SLH" evidence="2">
    <location>
        <begin position="33"/>
        <end position="96"/>
    </location>
</feature>
<keyword evidence="4" id="KW-1185">Reference proteome</keyword>
<comment type="caution">
    <text evidence="3">The sequence shown here is derived from an EMBL/GenBank/DDBJ whole genome shotgun (WGS) entry which is preliminary data.</text>
</comment>
<reference evidence="3 4" key="1">
    <citation type="submission" date="2019-10" db="EMBL/GenBank/DDBJ databases">
        <title>Description of Paenibacillus terrestris sp. nov.</title>
        <authorList>
            <person name="Carlier A."/>
            <person name="Qi S."/>
        </authorList>
    </citation>
    <scope>NUCLEOTIDE SEQUENCE [LARGE SCALE GENOMIC DNA]</scope>
    <source>
        <strain evidence="3 4">LMG 31458</strain>
    </source>
</reference>
<keyword evidence="1" id="KW-0732">Signal</keyword>
<feature type="signal peptide" evidence="1">
    <location>
        <begin position="1"/>
        <end position="31"/>
    </location>
</feature>
<evidence type="ECO:0000259" key="2">
    <source>
        <dbReference type="PROSITE" id="PS51272"/>
    </source>
</evidence>
<protein>
    <recommendedName>
        <fullName evidence="2">SLH domain-containing protein</fullName>
    </recommendedName>
</protein>
<dbReference type="Pfam" id="PF00395">
    <property type="entry name" value="SLH"/>
    <property type="match status" value="1"/>
</dbReference>
<name>A0ABX1XYF9_9BACL</name>
<organism evidence="3 4">
    <name type="scientific">Paenibacillus phytorum</name>
    <dbReference type="NCBI Taxonomy" id="2654977"/>
    <lineage>
        <taxon>Bacteria</taxon>
        <taxon>Bacillati</taxon>
        <taxon>Bacillota</taxon>
        <taxon>Bacilli</taxon>
        <taxon>Bacillales</taxon>
        <taxon>Paenibacillaceae</taxon>
        <taxon>Paenibacillus</taxon>
    </lineage>
</organism>